<feature type="region of interest" description="Disordered" evidence="1">
    <location>
        <begin position="334"/>
        <end position="396"/>
    </location>
</feature>
<feature type="compositionally biased region" description="Polar residues" evidence="1">
    <location>
        <begin position="211"/>
        <end position="231"/>
    </location>
</feature>
<evidence type="ECO:0000313" key="3">
    <source>
        <dbReference type="EMBL" id="CAI9097800.1"/>
    </source>
</evidence>
<feature type="compositionally biased region" description="Polar residues" evidence="1">
    <location>
        <begin position="382"/>
        <end position="392"/>
    </location>
</feature>
<gene>
    <name evidence="3" type="ORF">OLC1_LOCUS8190</name>
</gene>
<feature type="domain" description="DUF4283" evidence="2">
    <location>
        <begin position="77"/>
        <end position="157"/>
    </location>
</feature>
<dbReference type="InterPro" id="IPR025558">
    <property type="entry name" value="DUF4283"/>
</dbReference>
<feature type="region of interest" description="Disordered" evidence="1">
    <location>
        <begin position="442"/>
        <end position="493"/>
    </location>
</feature>
<dbReference type="AlphaFoldDB" id="A0AAV1CRX7"/>
<proteinExistence type="predicted"/>
<dbReference type="Proteomes" id="UP001161247">
    <property type="component" value="Chromosome 3"/>
</dbReference>
<feature type="region of interest" description="Disordered" evidence="1">
    <location>
        <begin position="1"/>
        <end position="21"/>
    </location>
</feature>
<sequence length="544" mass="59962">MEGDPNKGSPDKLEDNMDTTEAVVTPQPPLSFKERLLGIRRRRATRTFQIEQGDVIMEKVPMGGKLKFSDRLKALFKEDWEHLVVVSLVGETLTYRGLSNAVKRMWCPNGDFEILDFTNGFFGVLLPFEEDEEKALREGPWFVGPHCLSVQKWMPGFRGSTAKIPTVVTWIRLPDLPVEYYHEITLFLIGNFVGKKTLKIDEKTLNANRGHSSATYTVEQRQHSPAAQSGSCPGAQGNGESKGVVENQGRGNSNMSATEEGGPVGLGPWMIAQKRREKFGRQSESQMEQVVQQGRHGAPGGSRFNVLTTEPKRDVEGFSMVQNHRNTNEFSFVSPHNYENQAGPGPKSQKAQKPGERNGKGKGMAQAPKDEPTKSIVPSKLTEPNKSSTEASSGFVLGLTVGMKTNGIKQRGKSVKTSNKQIEGDSSEKRDRFVYPILGWDSEYSIPTEGGKRSRLTPKSKKGVVRPESSDIMTEPGRISVQEPSKPPDPQRIAEAEAPQGAFMMIDLMHELVEPPDPAQQGRFEAVQGANLSDVEGMGPQEGN</sequence>
<keyword evidence="4" id="KW-1185">Reference proteome</keyword>
<feature type="region of interest" description="Disordered" evidence="1">
    <location>
        <begin position="211"/>
        <end position="306"/>
    </location>
</feature>
<reference evidence="3" key="1">
    <citation type="submission" date="2023-03" db="EMBL/GenBank/DDBJ databases">
        <authorList>
            <person name="Julca I."/>
        </authorList>
    </citation>
    <scope>NUCLEOTIDE SEQUENCE</scope>
</reference>
<evidence type="ECO:0000259" key="2">
    <source>
        <dbReference type="Pfam" id="PF14111"/>
    </source>
</evidence>
<name>A0AAV1CRX7_OLDCO</name>
<feature type="region of interest" description="Disordered" evidence="1">
    <location>
        <begin position="408"/>
        <end position="430"/>
    </location>
</feature>
<feature type="compositionally biased region" description="Basic residues" evidence="1">
    <location>
        <begin position="453"/>
        <end position="464"/>
    </location>
</feature>
<organism evidence="3 4">
    <name type="scientific">Oldenlandia corymbosa var. corymbosa</name>
    <dbReference type="NCBI Taxonomy" id="529605"/>
    <lineage>
        <taxon>Eukaryota</taxon>
        <taxon>Viridiplantae</taxon>
        <taxon>Streptophyta</taxon>
        <taxon>Embryophyta</taxon>
        <taxon>Tracheophyta</taxon>
        <taxon>Spermatophyta</taxon>
        <taxon>Magnoliopsida</taxon>
        <taxon>eudicotyledons</taxon>
        <taxon>Gunneridae</taxon>
        <taxon>Pentapetalae</taxon>
        <taxon>asterids</taxon>
        <taxon>lamiids</taxon>
        <taxon>Gentianales</taxon>
        <taxon>Rubiaceae</taxon>
        <taxon>Rubioideae</taxon>
        <taxon>Spermacoceae</taxon>
        <taxon>Hedyotis-Oldenlandia complex</taxon>
        <taxon>Oldenlandia</taxon>
    </lineage>
</organism>
<dbReference type="PANTHER" id="PTHR31286">
    <property type="entry name" value="GLYCINE-RICH CELL WALL STRUCTURAL PROTEIN 1.8-LIKE"/>
    <property type="match status" value="1"/>
</dbReference>
<feature type="compositionally biased region" description="Low complexity" evidence="1">
    <location>
        <begin position="282"/>
        <end position="293"/>
    </location>
</feature>
<evidence type="ECO:0000256" key="1">
    <source>
        <dbReference type="SAM" id="MobiDB-lite"/>
    </source>
</evidence>
<dbReference type="EMBL" id="OX459120">
    <property type="protein sequence ID" value="CAI9097800.1"/>
    <property type="molecule type" value="Genomic_DNA"/>
</dbReference>
<dbReference type="PANTHER" id="PTHR31286:SF99">
    <property type="entry name" value="DUF4283 DOMAIN-CONTAINING PROTEIN"/>
    <property type="match status" value="1"/>
</dbReference>
<dbReference type="InterPro" id="IPR040256">
    <property type="entry name" value="At4g02000-like"/>
</dbReference>
<evidence type="ECO:0000313" key="4">
    <source>
        <dbReference type="Proteomes" id="UP001161247"/>
    </source>
</evidence>
<feature type="region of interest" description="Disordered" evidence="1">
    <location>
        <begin position="512"/>
        <end position="544"/>
    </location>
</feature>
<protein>
    <submittedName>
        <fullName evidence="3">OLC1v1034296C1</fullName>
    </submittedName>
</protein>
<dbReference type="Pfam" id="PF14111">
    <property type="entry name" value="DUF4283"/>
    <property type="match status" value="1"/>
</dbReference>
<accession>A0AAV1CRX7</accession>